<protein>
    <submittedName>
        <fullName evidence="6">Cytochrome P450</fullName>
    </submittedName>
</protein>
<dbReference type="InterPro" id="IPR002401">
    <property type="entry name" value="Cyt_P450_E_grp-I"/>
</dbReference>
<reference evidence="6 7" key="1">
    <citation type="submission" date="2018-02" db="EMBL/GenBank/DDBJ databases">
        <title>The genomes of Aspergillus section Nigri reveals drivers in fungal speciation.</title>
        <authorList>
            <consortium name="DOE Joint Genome Institute"/>
            <person name="Vesth T.C."/>
            <person name="Nybo J."/>
            <person name="Theobald S."/>
            <person name="Brandl J."/>
            <person name="Frisvad J.C."/>
            <person name="Nielsen K.F."/>
            <person name="Lyhne E.K."/>
            <person name="Kogle M.E."/>
            <person name="Kuo A."/>
            <person name="Riley R."/>
            <person name="Clum A."/>
            <person name="Nolan M."/>
            <person name="Lipzen A."/>
            <person name="Salamov A."/>
            <person name="Henrissat B."/>
            <person name="Wiebenga A."/>
            <person name="De vries R.P."/>
            <person name="Grigoriev I.V."/>
            <person name="Mortensen U.H."/>
            <person name="Andersen M.R."/>
            <person name="Baker S.E."/>
        </authorList>
    </citation>
    <scope>NUCLEOTIDE SEQUENCE [LARGE SCALE GENOMIC DNA]</scope>
    <source>
        <strain evidence="6 7">CBS 121057</strain>
    </source>
</reference>
<keyword evidence="2" id="KW-0560">Oxidoreductase</keyword>
<dbReference type="Gene3D" id="1.10.630.10">
    <property type="entry name" value="Cytochrome P450"/>
    <property type="match status" value="1"/>
</dbReference>
<evidence type="ECO:0000256" key="2">
    <source>
        <dbReference type="ARBA" id="ARBA00023002"/>
    </source>
</evidence>
<keyword evidence="7" id="KW-1185">Reference proteome</keyword>
<keyword evidence="5" id="KW-0732">Signal</keyword>
<evidence type="ECO:0000313" key="7">
    <source>
        <dbReference type="Proteomes" id="UP000248423"/>
    </source>
</evidence>
<comment type="similarity">
    <text evidence="1">Belongs to the cytochrome P450 family.</text>
</comment>
<evidence type="ECO:0000256" key="5">
    <source>
        <dbReference type="SAM" id="SignalP"/>
    </source>
</evidence>
<dbReference type="OrthoDB" id="10029320at2759"/>
<feature type="signal peptide" evidence="5">
    <location>
        <begin position="1"/>
        <end position="21"/>
    </location>
</feature>
<dbReference type="InterPro" id="IPR036396">
    <property type="entry name" value="Cyt_P450_sf"/>
</dbReference>
<dbReference type="InterPro" id="IPR001128">
    <property type="entry name" value="Cyt_P450"/>
</dbReference>
<dbReference type="STRING" id="1448318.A0A319E821"/>
<organism evidence="6 7">
    <name type="scientific">Aspergillus sclerotiicarbonarius (strain CBS 121057 / IBT 28362)</name>
    <dbReference type="NCBI Taxonomy" id="1448318"/>
    <lineage>
        <taxon>Eukaryota</taxon>
        <taxon>Fungi</taxon>
        <taxon>Dikarya</taxon>
        <taxon>Ascomycota</taxon>
        <taxon>Pezizomycotina</taxon>
        <taxon>Eurotiomycetes</taxon>
        <taxon>Eurotiomycetidae</taxon>
        <taxon>Eurotiales</taxon>
        <taxon>Aspergillaceae</taxon>
        <taxon>Aspergillus</taxon>
        <taxon>Aspergillus subgen. Circumdati</taxon>
    </lineage>
</organism>
<dbReference type="PRINTS" id="PR00385">
    <property type="entry name" value="P450"/>
</dbReference>
<sequence length="517" mass="59279">MPHSLLFGHLLVVLQFYRDWAFDANFIQTFGFYMSTHWMKFFPGEKQCPPVIYVDVWPISRPMAFSMKAYVSNQMEIGSSLPKSPMQGEFLDPITSGKDLNCMHGEEWRMWRSRFNPGFSRGNIRTWIPAVLEEVEAFANGLKNLSGGIGEWGQVFPMEQISSNLAFDVTGRVVLNTRLNSQSPYPSPFTLAFQEQLTRMEITLSPRKLLWRATPWFRHLVRRKRRQIFQYIRPFITDSIGVVSPGPRTIIRSAVEEYSRELATKETGADIPDEIFIEYVFSQLMIFFFGGDDALSITIPRVFRQLQLNPECVAKLQAEHDAVLGSDPSLAAARIREAPHILDSLPYTLGVIKETLRMNPATITIREGLPSFNFRIDGADEPWPTDGFDLFDSSITIHHDPANFPDPEKFIPERFLVPEGDKLHPAKDMWRGFQLGPRRCIGQELAIVVLKLVLVFTVRAFDIEMAWDEWDRLRKLQGLKVDRRMVEGDRMYTTGKATSHAKDGAPMHVRIRTSSDK</sequence>
<keyword evidence="4" id="KW-0479">Metal-binding</keyword>
<gene>
    <name evidence="6" type="ORF">BO78DRAFT_316582</name>
</gene>
<dbReference type="GO" id="GO:0020037">
    <property type="term" value="F:heme binding"/>
    <property type="evidence" value="ECO:0007669"/>
    <property type="project" value="InterPro"/>
</dbReference>
<dbReference type="GO" id="GO:0005506">
    <property type="term" value="F:iron ion binding"/>
    <property type="evidence" value="ECO:0007669"/>
    <property type="project" value="InterPro"/>
</dbReference>
<dbReference type="AlphaFoldDB" id="A0A319E821"/>
<accession>A0A319E821</accession>
<dbReference type="Pfam" id="PF00067">
    <property type="entry name" value="p450"/>
    <property type="match status" value="1"/>
</dbReference>
<evidence type="ECO:0000313" key="6">
    <source>
        <dbReference type="EMBL" id="PYI05981.1"/>
    </source>
</evidence>
<dbReference type="PRINTS" id="PR00463">
    <property type="entry name" value="EP450I"/>
</dbReference>
<evidence type="ECO:0000256" key="3">
    <source>
        <dbReference type="ARBA" id="ARBA00023033"/>
    </source>
</evidence>
<dbReference type="EMBL" id="KZ826353">
    <property type="protein sequence ID" value="PYI05981.1"/>
    <property type="molecule type" value="Genomic_DNA"/>
</dbReference>
<dbReference type="Proteomes" id="UP000248423">
    <property type="component" value="Unassembled WGS sequence"/>
</dbReference>
<dbReference type="InterPro" id="IPR050121">
    <property type="entry name" value="Cytochrome_P450_monoxygenase"/>
</dbReference>
<keyword evidence="3" id="KW-0503">Monooxygenase</keyword>
<evidence type="ECO:0000256" key="1">
    <source>
        <dbReference type="ARBA" id="ARBA00010617"/>
    </source>
</evidence>
<dbReference type="VEuPathDB" id="FungiDB:BO78DRAFT_316582"/>
<evidence type="ECO:0000256" key="4">
    <source>
        <dbReference type="PIRSR" id="PIRSR602401-1"/>
    </source>
</evidence>
<keyword evidence="4" id="KW-0349">Heme</keyword>
<dbReference type="SUPFAM" id="SSF48264">
    <property type="entry name" value="Cytochrome P450"/>
    <property type="match status" value="1"/>
</dbReference>
<name>A0A319E821_ASPSB</name>
<feature type="binding site" description="axial binding residue" evidence="4">
    <location>
        <position position="440"/>
    </location>
    <ligand>
        <name>heme</name>
        <dbReference type="ChEBI" id="CHEBI:30413"/>
    </ligand>
    <ligandPart>
        <name>Fe</name>
        <dbReference type="ChEBI" id="CHEBI:18248"/>
    </ligandPart>
</feature>
<comment type="cofactor">
    <cofactor evidence="4">
        <name>heme</name>
        <dbReference type="ChEBI" id="CHEBI:30413"/>
    </cofactor>
</comment>
<dbReference type="PANTHER" id="PTHR24305">
    <property type="entry name" value="CYTOCHROME P450"/>
    <property type="match status" value="1"/>
</dbReference>
<dbReference type="PANTHER" id="PTHR24305:SF222">
    <property type="entry name" value="CYTOCHROME P450 MONOOXYGENASE STCS"/>
    <property type="match status" value="1"/>
</dbReference>
<dbReference type="GO" id="GO:0004497">
    <property type="term" value="F:monooxygenase activity"/>
    <property type="evidence" value="ECO:0007669"/>
    <property type="project" value="UniProtKB-KW"/>
</dbReference>
<feature type="chain" id="PRO_5016287492" evidence="5">
    <location>
        <begin position="22"/>
        <end position="517"/>
    </location>
</feature>
<proteinExistence type="inferred from homology"/>
<keyword evidence="4" id="KW-0408">Iron</keyword>
<dbReference type="GO" id="GO:0016705">
    <property type="term" value="F:oxidoreductase activity, acting on paired donors, with incorporation or reduction of molecular oxygen"/>
    <property type="evidence" value="ECO:0007669"/>
    <property type="project" value="InterPro"/>
</dbReference>